<reference evidence="1" key="1">
    <citation type="journal article" date="2014" name="Front. Microbiol.">
        <title>High frequency of phylogenetically diverse reductive dehalogenase-homologous genes in deep subseafloor sedimentary metagenomes.</title>
        <authorList>
            <person name="Kawai M."/>
            <person name="Futagami T."/>
            <person name="Toyoda A."/>
            <person name="Takaki Y."/>
            <person name="Nishi S."/>
            <person name="Hori S."/>
            <person name="Arai W."/>
            <person name="Tsubouchi T."/>
            <person name="Morono Y."/>
            <person name="Uchiyama I."/>
            <person name="Ito T."/>
            <person name="Fujiyama A."/>
            <person name="Inagaki F."/>
            <person name="Takami H."/>
        </authorList>
    </citation>
    <scope>NUCLEOTIDE SEQUENCE</scope>
    <source>
        <strain evidence="1">Expedition CK06-06</strain>
    </source>
</reference>
<protein>
    <submittedName>
        <fullName evidence="1">Uncharacterized protein</fullName>
    </submittedName>
</protein>
<accession>X1A6Y6</accession>
<name>X1A6Y6_9ZZZZ</name>
<evidence type="ECO:0000313" key="1">
    <source>
        <dbReference type="EMBL" id="GAG68548.1"/>
    </source>
</evidence>
<gene>
    <name evidence="1" type="ORF">S01H4_18265</name>
</gene>
<sequence>MAFQYNVPLEEYKPGFVPSADLTVGTKESLFPGARYYVFEYVAAGEGKVKRKKRGVLYATNKVADNRTDATGKSLRSHFIQTAGRRLDQGMLVKEQPRLGVDLSLGYVNNVDHFYGLNISYPIFKPFYKLMSPKSYGKVPLQFLSLYLQGGLAIHKYDDLEKDYVGIQSNLWTLQNNDFPLKKEGKDGVMSISMAGGLEYTFYILKLFQFIPYAGYKAELSSFINDDASTRLKDNADENKYGFVQGFEAGARLGFNIVNNVRIVGSIGYSHIKYDSEKHSFGEETDFFNVTNVDNPYYLKRSPLVYGGMLKIVF</sequence>
<comment type="caution">
    <text evidence="1">The sequence shown here is derived from an EMBL/GenBank/DDBJ whole genome shotgun (WGS) entry which is preliminary data.</text>
</comment>
<dbReference type="AlphaFoldDB" id="X1A6Y6"/>
<dbReference type="EMBL" id="BART01008089">
    <property type="protein sequence ID" value="GAG68548.1"/>
    <property type="molecule type" value="Genomic_DNA"/>
</dbReference>
<proteinExistence type="predicted"/>
<organism evidence="1">
    <name type="scientific">marine sediment metagenome</name>
    <dbReference type="NCBI Taxonomy" id="412755"/>
    <lineage>
        <taxon>unclassified sequences</taxon>
        <taxon>metagenomes</taxon>
        <taxon>ecological metagenomes</taxon>
    </lineage>
</organism>